<evidence type="ECO:0000313" key="1">
    <source>
        <dbReference type="EMBL" id="GFR45228.1"/>
    </source>
</evidence>
<dbReference type="GO" id="GO:0005634">
    <property type="term" value="C:nucleus"/>
    <property type="evidence" value="ECO:0007669"/>
    <property type="project" value="TreeGrafter"/>
</dbReference>
<keyword evidence="2" id="KW-1185">Reference proteome</keyword>
<evidence type="ECO:0000313" key="2">
    <source>
        <dbReference type="Proteomes" id="UP001054857"/>
    </source>
</evidence>
<dbReference type="PANTHER" id="PTHR13651:SF0">
    <property type="entry name" value="PROTEIN ABITRAM"/>
    <property type="match status" value="1"/>
</dbReference>
<sequence length="116" mass="12726">MAATQNLAPNDWLTHPELLPPRPQTYIEAKYTRLFAIDVHGRKHHDQYVFLAPNGLAVVGLAPSHPLIAAHRRATGYKPLQLQYIPPHLEHLTAEELAAAAPDEEDADAGAIERGG</sequence>
<feature type="non-terminal residue" evidence="1">
    <location>
        <position position="116"/>
    </location>
</feature>
<dbReference type="EMBL" id="BMAR01000009">
    <property type="protein sequence ID" value="GFR45228.1"/>
    <property type="molecule type" value="Genomic_DNA"/>
</dbReference>
<accession>A0AAD3HLL1</accession>
<dbReference type="InterPro" id="IPR039169">
    <property type="entry name" value="Abitram"/>
</dbReference>
<comment type="caution">
    <text evidence="1">The sequence shown here is derived from an EMBL/GenBank/DDBJ whole genome shotgun (WGS) entry which is preliminary data.</text>
</comment>
<gene>
    <name evidence="1" type="ORF">Agub_g6625</name>
</gene>
<name>A0AAD3HLL1_9CHLO</name>
<reference evidence="1 2" key="1">
    <citation type="journal article" date="2021" name="Sci. Rep.">
        <title>Genome sequencing of the multicellular alga Astrephomene provides insights into convergent evolution of germ-soma differentiation.</title>
        <authorList>
            <person name="Yamashita S."/>
            <person name="Yamamoto K."/>
            <person name="Matsuzaki R."/>
            <person name="Suzuki S."/>
            <person name="Yamaguchi H."/>
            <person name="Hirooka S."/>
            <person name="Minakuchi Y."/>
            <person name="Miyagishima S."/>
            <person name="Kawachi M."/>
            <person name="Toyoda A."/>
            <person name="Nozaki H."/>
        </authorList>
    </citation>
    <scope>NUCLEOTIDE SEQUENCE [LARGE SCALE GENOMIC DNA]</scope>
    <source>
        <strain evidence="1 2">NIES-4017</strain>
    </source>
</reference>
<protein>
    <submittedName>
        <fullName evidence="1">Uncharacterized protein</fullName>
    </submittedName>
</protein>
<dbReference type="PANTHER" id="PTHR13651">
    <property type="entry name" value="PROTEIN ABITRAM"/>
    <property type="match status" value="1"/>
</dbReference>
<proteinExistence type="predicted"/>
<dbReference type="AlphaFoldDB" id="A0AAD3HLL1"/>
<organism evidence="1 2">
    <name type="scientific">Astrephomene gubernaculifera</name>
    <dbReference type="NCBI Taxonomy" id="47775"/>
    <lineage>
        <taxon>Eukaryota</taxon>
        <taxon>Viridiplantae</taxon>
        <taxon>Chlorophyta</taxon>
        <taxon>core chlorophytes</taxon>
        <taxon>Chlorophyceae</taxon>
        <taxon>CS clade</taxon>
        <taxon>Chlamydomonadales</taxon>
        <taxon>Astrephomenaceae</taxon>
        <taxon>Astrephomene</taxon>
    </lineage>
</organism>
<dbReference type="Proteomes" id="UP001054857">
    <property type="component" value="Unassembled WGS sequence"/>
</dbReference>